<dbReference type="Proteomes" id="UP000182101">
    <property type="component" value="Plasmid pAMCP48-600"/>
</dbReference>
<name>A0AAC9NTI6_9ALTE</name>
<organism evidence="1 2">
    <name type="scientific">Alteromonas mediterranea</name>
    <dbReference type="NCBI Taxonomy" id="314275"/>
    <lineage>
        <taxon>Bacteria</taxon>
        <taxon>Pseudomonadati</taxon>
        <taxon>Pseudomonadota</taxon>
        <taxon>Gammaproteobacteria</taxon>
        <taxon>Alteromonadales</taxon>
        <taxon>Alteromonadaceae</taxon>
        <taxon>Alteromonas/Salinimonas group</taxon>
        <taxon>Alteromonas</taxon>
    </lineage>
</organism>
<accession>A0AAC9NTI6</accession>
<protein>
    <submittedName>
        <fullName evidence="1">Uncharacterized protein</fullName>
    </submittedName>
</protein>
<keyword evidence="1" id="KW-0614">Plasmid</keyword>
<proteinExistence type="predicted"/>
<gene>
    <name evidence="1" type="ORF">BM524_20380</name>
</gene>
<evidence type="ECO:0000313" key="1">
    <source>
        <dbReference type="EMBL" id="APD92268.1"/>
    </source>
</evidence>
<reference evidence="1 2" key="1">
    <citation type="submission" date="2016-11" db="EMBL/GenBank/DDBJ databases">
        <title>Networking in microbes: conjugative elements and plasmids in the genus Alteromonas.</title>
        <authorList>
            <person name="Lopez-Perez M."/>
            <person name="Ramon-Marco N."/>
            <person name="Rodriguez-Valera F."/>
        </authorList>
    </citation>
    <scope>NUCLEOTIDE SEQUENCE [LARGE SCALE GENOMIC DNA]</scope>
    <source>
        <strain evidence="1 2">CP48</strain>
        <plasmid evidence="2">pamcp48-600</plasmid>
    </source>
</reference>
<dbReference type="EMBL" id="CP018025">
    <property type="protein sequence ID" value="APD92268.1"/>
    <property type="molecule type" value="Genomic_DNA"/>
</dbReference>
<dbReference type="RefSeq" id="WP_071960881.1">
    <property type="nucleotide sequence ID" value="NZ_CP018025.1"/>
</dbReference>
<geneLocation type="plasmid" evidence="2">
    <name>pamcp48-600</name>
</geneLocation>
<sequence length="289" mass="32933">MDTVQEENKVDISTSYLKSQGYTDGRHILFLTVSESGLRIDDSENNILLYKLPADLEGDYEAPDEDEFIVADDHECYRRTGLYTESLAESSNLEDFFDKSSLMNPISNSEAVYLAAHSDNLEEAIAFVKKIYEFIATQFINALTKRAEAYRKGIETVLEATTDNAKRPAPLATKVRDEMWQREFQDGLYRVSLFSVDENYDGDYNPSDDMTMHALSFRFDKRDPSNGEWREIDGTRWSLAEISRISDELAAMAIGYLIRTVGPTLEGGNYKDACEKSAKIRFYDIPTFV</sequence>
<dbReference type="AlphaFoldDB" id="A0AAC9NTI6"/>
<evidence type="ECO:0000313" key="2">
    <source>
        <dbReference type="Proteomes" id="UP000182101"/>
    </source>
</evidence>